<accession>A0ABW2DMT9</accession>
<gene>
    <name evidence="1" type="ORF">ACFQHR_10650</name>
</gene>
<evidence type="ECO:0000313" key="2">
    <source>
        <dbReference type="Proteomes" id="UP001596405"/>
    </source>
</evidence>
<evidence type="ECO:0008006" key="3">
    <source>
        <dbReference type="Google" id="ProtNLM"/>
    </source>
</evidence>
<sequence>MNKRYRILWIDDKIEEFDDFVILADNNCIDLEGYKSFEEGFNVLENDLIKYDGVLLDALFFAKKDQVRGEEDVEGLVKAVSRLNELKSQKLMPWFILSGQDSFTKEQNGILKAYNKRCFDKKNGDDLEALLELIKVEANGVEDTKIRHMFPRAFDACEALGAEAQKFLLQILKSTQTPATPFDDKLYFTQIRIILEQLFREANKQGLLHDKCLEGGKVNLSESCLFLAGKDTKHLGIKCGKAHLPKIIADNAWAIVSITGAASHTEGENTPEGRASIAEYRKYVDTPYLLYSLTFQLIDILIWFKSYFIDNPDKEKNQVFWIPTSLPLNNGEWVNGKVVKIAENGYGTFQPSNGSKTLSIIPPKVKEFNLKEQQEIKVTTKQDGTGTKTLIENIKIETPSN</sequence>
<name>A0ABW2DMT9_9BACT</name>
<protein>
    <recommendedName>
        <fullName evidence="3">S1 motif domain-containing protein</fullName>
    </recommendedName>
</protein>
<dbReference type="RefSeq" id="WP_066621661.1">
    <property type="nucleotide sequence ID" value="NZ_JBHSYQ010000004.1"/>
</dbReference>
<keyword evidence="2" id="KW-1185">Reference proteome</keyword>
<reference evidence="2" key="1">
    <citation type="journal article" date="2019" name="Int. J. Syst. Evol. Microbiol.">
        <title>The Global Catalogue of Microorganisms (GCM) 10K type strain sequencing project: providing services to taxonomists for standard genome sequencing and annotation.</title>
        <authorList>
            <consortium name="The Broad Institute Genomics Platform"/>
            <consortium name="The Broad Institute Genome Sequencing Center for Infectious Disease"/>
            <person name="Wu L."/>
            <person name="Ma J."/>
        </authorList>
    </citation>
    <scope>NUCLEOTIDE SEQUENCE [LARGE SCALE GENOMIC DNA]</scope>
    <source>
        <strain evidence="2">CGMCC 4.7393</strain>
    </source>
</reference>
<comment type="caution">
    <text evidence="1">The sequence shown here is derived from an EMBL/GenBank/DDBJ whole genome shotgun (WGS) entry which is preliminary data.</text>
</comment>
<dbReference type="EMBL" id="JBHSYQ010000004">
    <property type="protein sequence ID" value="MFC6998086.1"/>
    <property type="molecule type" value="Genomic_DNA"/>
</dbReference>
<evidence type="ECO:0000313" key="1">
    <source>
        <dbReference type="EMBL" id="MFC6998086.1"/>
    </source>
</evidence>
<organism evidence="1 2">
    <name type="scientific">Rufibacter roseus</name>
    <dbReference type="NCBI Taxonomy" id="1567108"/>
    <lineage>
        <taxon>Bacteria</taxon>
        <taxon>Pseudomonadati</taxon>
        <taxon>Bacteroidota</taxon>
        <taxon>Cytophagia</taxon>
        <taxon>Cytophagales</taxon>
        <taxon>Hymenobacteraceae</taxon>
        <taxon>Rufibacter</taxon>
    </lineage>
</organism>
<proteinExistence type="predicted"/>
<dbReference type="Proteomes" id="UP001596405">
    <property type="component" value="Unassembled WGS sequence"/>
</dbReference>